<evidence type="ECO:0000313" key="2">
    <source>
        <dbReference type="EMBL" id="GJJ72867.1"/>
    </source>
</evidence>
<comment type="caution">
    <text evidence="2">The sequence shown here is derived from an EMBL/GenBank/DDBJ whole genome shotgun (WGS) entry which is preliminary data.</text>
</comment>
<gene>
    <name evidence="2" type="ORF">EMPS_05225</name>
</gene>
<reference evidence="2" key="1">
    <citation type="submission" date="2021-11" db="EMBL/GenBank/DDBJ databases">
        <authorList>
            <person name="Herlambang A."/>
            <person name="Guo Y."/>
            <person name="Takashima Y."/>
            <person name="Nishizawa T."/>
        </authorList>
    </citation>
    <scope>NUCLEOTIDE SEQUENCE</scope>
    <source>
        <strain evidence="2">E1425</strain>
    </source>
</reference>
<protein>
    <submittedName>
        <fullName evidence="2">Uncharacterized protein</fullName>
    </submittedName>
</protein>
<dbReference type="OrthoDB" id="2449370at2759"/>
<accession>A0A9P3HA19</accession>
<evidence type="ECO:0000256" key="1">
    <source>
        <dbReference type="SAM" id="MobiDB-lite"/>
    </source>
</evidence>
<sequence>MEVCQSQSSHHSSMSFLDQIFGTDGRKHKEDGVWNWIKHQRNKKSNKTLVGRSTNGGGDLKIIAGDESARLSSYPHQQYHVRSNSRSSNHSSSTAVTSHSYMCRTPTSPTSTFIPSYSSSFSSSSSSCPAVGSSSSSVTAISSSSPVTAAAGTLYQVNTTPTAAHVCPAGLQQQQPTAQSNFTLPGVSTPIAPLSSTVSSPRQRSTFSSASSASSLSYSAGYDQGMTIRRSASAGSAPSSRSRNNEMTRDYHQEQQRPRRQRWSSGAISFVSSRASTRIPEEGDEGEGIKNEEWWWE</sequence>
<name>A0A9P3HA19_9FUNG</name>
<feature type="compositionally biased region" description="Low complexity" evidence="1">
    <location>
        <begin position="229"/>
        <end position="242"/>
    </location>
</feature>
<organism evidence="2 3">
    <name type="scientific">Entomortierella parvispora</name>
    <dbReference type="NCBI Taxonomy" id="205924"/>
    <lineage>
        <taxon>Eukaryota</taxon>
        <taxon>Fungi</taxon>
        <taxon>Fungi incertae sedis</taxon>
        <taxon>Mucoromycota</taxon>
        <taxon>Mortierellomycotina</taxon>
        <taxon>Mortierellomycetes</taxon>
        <taxon>Mortierellales</taxon>
        <taxon>Mortierellaceae</taxon>
        <taxon>Entomortierella</taxon>
    </lineage>
</organism>
<dbReference type="EMBL" id="BQFW01000007">
    <property type="protein sequence ID" value="GJJ72867.1"/>
    <property type="molecule type" value="Genomic_DNA"/>
</dbReference>
<feature type="region of interest" description="Disordered" evidence="1">
    <location>
        <begin position="79"/>
        <end position="101"/>
    </location>
</feature>
<keyword evidence="3" id="KW-1185">Reference proteome</keyword>
<dbReference type="AlphaFoldDB" id="A0A9P3HA19"/>
<dbReference type="Proteomes" id="UP000827284">
    <property type="component" value="Unassembled WGS sequence"/>
</dbReference>
<proteinExistence type="predicted"/>
<evidence type="ECO:0000313" key="3">
    <source>
        <dbReference type="Proteomes" id="UP000827284"/>
    </source>
</evidence>
<feature type="region of interest" description="Disordered" evidence="1">
    <location>
        <begin position="229"/>
        <end position="297"/>
    </location>
</feature>
<feature type="compositionally biased region" description="Basic and acidic residues" evidence="1">
    <location>
        <begin position="287"/>
        <end position="297"/>
    </location>
</feature>
<feature type="compositionally biased region" description="Basic and acidic residues" evidence="1">
    <location>
        <begin position="243"/>
        <end position="257"/>
    </location>
</feature>
<reference evidence="2" key="2">
    <citation type="journal article" date="2022" name="Microbiol. Resour. Announc.">
        <title>Whole-Genome Sequence of Entomortierella parvispora E1425, a Mucoromycotan Fungus Associated with Burkholderiaceae-Related Endosymbiotic Bacteria.</title>
        <authorList>
            <person name="Herlambang A."/>
            <person name="Guo Y."/>
            <person name="Takashima Y."/>
            <person name="Narisawa K."/>
            <person name="Ohta H."/>
            <person name="Nishizawa T."/>
        </authorList>
    </citation>
    <scope>NUCLEOTIDE SEQUENCE</scope>
    <source>
        <strain evidence="2">E1425</strain>
    </source>
</reference>
<feature type="compositionally biased region" description="Low complexity" evidence="1">
    <location>
        <begin position="81"/>
        <end position="101"/>
    </location>
</feature>
<feature type="compositionally biased region" description="Polar residues" evidence="1">
    <location>
        <begin position="263"/>
        <end position="276"/>
    </location>
</feature>